<dbReference type="Proteomes" id="UP001165378">
    <property type="component" value="Unassembled WGS sequence"/>
</dbReference>
<organism evidence="2 3">
    <name type="scientific">Yinghuangia soli</name>
    <dbReference type="NCBI Taxonomy" id="2908204"/>
    <lineage>
        <taxon>Bacteria</taxon>
        <taxon>Bacillati</taxon>
        <taxon>Actinomycetota</taxon>
        <taxon>Actinomycetes</taxon>
        <taxon>Kitasatosporales</taxon>
        <taxon>Streptomycetaceae</taxon>
        <taxon>Yinghuangia</taxon>
    </lineage>
</organism>
<sequence length="59" mass="5781">MPDPHTPRQTEARTLIEITPVRSAAGRPASAPTPGCSCPSTCGCGCKSGSSCNCGGGCG</sequence>
<dbReference type="EMBL" id="JAKFHA010000002">
    <property type="protein sequence ID" value="MCF2526894.1"/>
    <property type="molecule type" value="Genomic_DNA"/>
</dbReference>
<protein>
    <recommendedName>
        <fullName evidence="4">Metallothionein</fullName>
    </recommendedName>
</protein>
<reference evidence="2" key="1">
    <citation type="submission" date="2022-01" db="EMBL/GenBank/DDBJ databases">
        <title>Genome-Based Taxonomic Classification of the Phylum Actinobacteria.</title>
        <authorList>
            <person name="Gao Y."/>
        </authorList>
    </citation>
    <scope>NUCLEOTIDE SEQUENCE</scope>
    <source>
        <strain evidence="2">KLBMP 8922</strain>
    </source>
</reference>
<gene>
    <name evidence="2" type="ORF">LZ495_06630</name>
</gene>
<feature type="compositionally biased region" description="Basic and acidic residues" evidence="1">
    <location>
        <begin position="1"/>
        <end position="11"/>
    </location>
</feature>
<evidence type="ECO:0000313" key="2">
    <source>
        <dbReference type="EMBL" id="MCF2526894.1"/>
    </source>
</evidence>
<evidence type="ECO:0008006" key="4">
    <source>
        <dbReference type="Google" id="ProtNLM"/>
    </source>
</evidence>
<keyword evidence="3" id="KW-1185">Reference proteome</keyword>
<comment type="caution">
    <text evidence="2">The sequence shown here is derived from an EMBL/GenBank/DDBJ whole genome shotgun (WGS) entry which is preliminary data.</text>
</comment>
<dbReference type="AlphaFoldDB" id="A0AA41PW01"/>
<dbReference type="RefSeq" id="WP_235051017.1">
    <property type="nucleotide sequence ID" value="NZ_JAKFHA010000002.1"/>
</dbReference>
<evidence type="ECO:0000313" key="3">
    <source>
        <dbReference type="Proteomes" id="UP001165378"/>
    </source>
</evidence>
<feature type="region of interest" description="Disordered" evidence="1">
    <location>
        <begin position="1"/>
        <end position="36"/>
    </location>
</feature>
<accession>A0AA41PW01</accession>
<evidence type="ECO:0000256" key="1">
    <source>
        <dbReference type="SAM" id="MobiDB-lite"/>
    </source>
</evidence>
<proteinExistence type="predicted"/>
<name>A0AA41PW01_9ACTN</name>